<keyword evidence="2" id="KW-0378">Hydrolase</keyword>
<dbReference type="AlphaFoldDB" id="A0A9Q9AXD0"/>
<organism evidence="4 5">
    <name type="scientific">Septoria linicola</name>
    <dbReference type="NCBI Taxonomy" id="215465"/>
    <lineage>
        <taxon>Eukaryota</taxon>
        <taxon>Fungi</taxon>
        <taxon>Dikarya</taxon>
        <taxon>Ascomycota</taxon>
        <taxon>Pezizomycotina</taxon>
        <taxon>Dothideomycetes</taxon>
        <taxon>Dothideomycetidae</taxon>
        <taxon>Mycosphaerellales</taxon>
        <taxon>Mycosphaerellaceae</taxon>
        <taxon>Septoria</taxon>
    </lineage>
</organism>
<dbReference type="Gene3D" id="3.10.450.30">
    <property type="entry name" value="Microbial ribonucleases"/>
    <property type="match status" value="1"/>
</dbReference>
<evidence type="ECO:0000313" key="5">
    <source>
        <dbReference type="Proteomes" id="UP001056384"/>
    </source>
</evidence>
<evidence type="ECO:0000256" key="3">
    <source>
        <dbReference type="SAM" id="MobiDB-lite"/>
    </source>
</evidence>
<feature type="compositionally biased region" description="Polar residues" evidence="3">
    <location>
        <begin position="148"/>
        <end position="160"/>
    </location>
</feature>
<protein>
    <submittedName>
        <fullName evidence="4">Ribonuclease/ribotoxin</fullName>
    </submittedName>
</protein>
<evidence type="ECO:0000256" key="1">
    <source>
        <dbReference type="ARBA" id="ARBA00022722"/>
    </source>
</evidence>
<evidence type="ECO:0000256" key="2">
    <source>
        <dbReference type="ARBA" id="ARBA00022801"/>
    </source>
</evidence>
<dbReference type="SUPFAM" id="SSF53933">
    <property type="entry name" value="Microbial ribonucleases"/>
    <property type="match status" value="1"/>
</dbReference>
<dbReference type="GO" id="GO:0004540">
    <property type="term" value="F:RNA nuclease activity"/>
    <property type="evidence" value="ECO:0007669"/>
    <property type="project" value="InterPro"/>
</dbReference>
<name>A0A9Q9AXD0_9PEZI</name>
<feature type="region of interest" description="Disordered" evidence="3">
    <location>
        <begin position="129"/>
        <end position="160"/>
    </location>
</feature>
<dbReference type="InterPro" id="IPR016191">
    <property type="entry name" value="Ribonuclease/ribotoxin"/>
</dbReference>
<dbReference type="GO" id="GO:0016787">
    <property type="term" value="F:hydrolase activity"/>
    <property type="evidence" value="ECO:0007669"/>
    <property type="project" value="UniProtKB-KW"/>
</dbReference>
<dbReference type="EMBL" id="CP099423">
    <property type="protein sequence ID" value="USW54205.1"/>
    <property type="molecule type" value="Genomic_DNA"/>
</dbReference>
<proteinExistence type="predicted"/>
<keyword evidence="1" id="KW-0540">Nuclease</keyword>
<gene>
    <name evidence="4" type="ORF">Slin15195_G075240</name>
</gene>
<keyword evidence="5" id="KW-1185">Reference proteome</keyword>
<accession>A0A9Q9AXD0</accession>
<dbReference type="Proteomes" id="UP001056384">
    <property type="component" value="Chromosome 6"/>
</dbReference>
<sequence length="160" mass="18076">MPLNYRESCYIAPALSPTFGRIPAAVVRAQVAAAPPSARRGTRYPQPMDDRPSRIEYQAGTSLMHQPILPSRNYRRGRPGPLRAVYNNEDRTEIMMVYHNPNISAHWGENYDRMVYIPAGYVDTDAPETESHVVQHSGSHPGRRARQLQVSPPRLSNVQE</sequence>
<reference evidence="4" key="1">
    <citation type="submission" date="2022-06" db="EMBL/GenBank/DDBJ databases">
        <title>Complete genome sequences of two strains of the flax pathogen Septoria linicola.</title>
        <authorList>
            <person name="Lapalu N."/>
            <person name="Simon A."/>
            <person name="Demenou B."/>
            <person name="Paumier D."/>
            <person name="Guillot M.-P."/>
            <person name="Gout L."/>
            <person name="Valade R."/>
        </authorList>
    </citation>
    <scope>NUCLEOTIDE SEQUENCE</scope>
    <source>
        <strain evidence="4">SE15195</strain>
    </source>
</reference>
<dbReference type="GO" id="GO:0003723">
    <property type="term" value="F:RNA binding"/>
    <property type="evidence" value="ECO:0007669"/>
    <property type="project" value="InterPro"/>
</dbReference>
<evidence type="ECO:0000313" key="4">
    <source>
        <dbReference type="EMBL" id="USW54205.1"/>
    </source>
</evidence>